<name>A0A6P4JDR6_DROKI</name>
<reference evidence="7" key="2">
    <citation type="submission" date="2025-08" db="UniProtKB">
        <authorList>
            <consortium name="RefSeq"/>
        </authorList>
    </citation>
    <scope>IDENTIFICATION</scope>
    <source>
        <strain evidence="7">14028-0561.14</strain>
        <tissue evidence="7">Whole fly</tissue>
    </source>
</reference>
<evidence type="ECO:0000256" key="3">
    <source>
        <dbReference type="ARBA" id="ARBA00022690"/>
    </source>
</evidence>
<dbReference type="PROSITE" id="PS51465">
    <property type="entry name" value="KAZAL_2"/>
    <property type="match status" value="1"/>
</dbReference>
<dbReference type="OMA" id="RCEYDCV"/>
<dbReference type="RefSeq" id="XP_017032753.2">
    <property type="nucleotide sequence ID" value="XM_017177264.2"/>
</dbReference>
<dbReference type="GeneID" id="108082009"/>
<feature type="domain" description="Kazal-like" evidence="5">
    <location>
        <begin position="47"/>
        <end position="98"/>
    </location>
</feature>
<evidence type="ECO:0000313" key="6">
    <source>
        <dbReference type="Proteomes" id="UP001652661"/>
    </source>
</evidence>
<keyword evidence="7" id="KW-0722">Serine protease inhibitor</keyword>
<dbReference type="CDD" id="cd00104">
    <property type="entry name" value="KAZAL_FS"/>
    <property type="match status" value="1"/>
</dbReference>
<dbReference type="Proteomes" id="UP001652661">
    <property type="component" value="Chromosome 2L"/>
</dbReference>
<reference evidence="6" key="1">
    <citation type="submission" date="2025-05" db="UniProtKB">
        <authorList>
            <consortium name="RefSeq"/>
        </authorList>
    </citation>
    <scope>NUCLEOTIDE SEQUENCE [LARGE SCALE GENOMIC DNA]</scope>
    <source>
        <strain evidence="6">14028-0561.14</strain>
    </source>
</reference>
<dbReference type="SUPFAM" id="SSF100895">
    <property type="entry name" value="Kazal-type serine protease inhibitors"/>
    <property type="match status" value="1"/>
</dbReference>
<evidence type="ECO:0000256" key="4">
    <source>
        <dbReference type="ARBA" id="ARBA00023157"/>
    </source>
</evidence>
<accession>A0A6P4JDR6</accession>
<comment type="subcellular location">
    <subcellularLocation>
        <location evidence="1">Secreted</location>
    </subcellularLocation>
</comment>
<dbReference type="InterPro" id="IPR036058">
    <property type="entry name" value="Kazal_dom_sf"/>
</dbReference>
<dbReference type="GO" id="GO:0004867">
    <property type="term" value="F:serine-type endopeptidase inhibitor activity"/>
    <property type="evidence" value="ECO:0007669"/>
    <property type="project" value="UniProtKB-KW"/>
</dbReference>
<evidence type="ECO:0000313" key="7">
    <source>
        <dbReference type="RefSeq" id="XP_017032753.2"/>
    </source>
</evidence>
<dbReference type="OrthoDB" id="88467at2759"/>
<evidence type="ECO:0000256" key="1">
    <source>
        <dbReference type="ARBA" id="ARBA00004613"/>
    </source>
</evidence>
<protein>
    <submittedName>
        <fullName evidence="7">Serine protease inhibitor Kazal-type 1</fullName>
    </submittedName>
</protein>
<dbReference type="AlphaFoldDB" id="A0A6P4JDR6"/>
<evidence type="ECO:0000259" key="5">
    <source>
        <dbReference type="PROSITE" id="PS51465"/>
    </source>
</evidence>
<keyword evidence="3 7" id="KW-0646">Protease inhibitor</keyword>
<gene>
    <name evidence="7" type="primary">LOC108082009</name>
</gene>
<organism evidence="6 7">
    <name type="scientific">Drosophila kikkawai</name>
    <name type="common">Fruit fly</name>
    <dbReference type="NCBI Taxonomy" id="30033"/>
    <lineage>
        <taxon>Eukaryota</taxon>
        <taxon>Metazoa</taxon>
        <taxon>Ecdysozoa</taxon>
        <taxon>Arthropoda</taxon>
        <taxon>Hexapoda</taxon>
        <taxon>Insecta</taxon>
        <taxon>Pterygota</taxon>
        <taxon>Neoptera</taxon>
        <taxon>Endopterygota</taxon>
        <taxon>Diptera</taxon>
        <taxon>Brachycera</taxon>
        <taxon>Muscomorpha</taxon>
        <taxon>Ephydroidea</taxon>
        <taxon>Drosophilidae</taxon>
        <taxon>Drosophila</taxon>
        <taxon>Sophophora</taxon>
    </lineage>
</organism>
<keyword evidence="4" id="KW-1015">Disulfide bond</keyword>
<dbReference type="Gene3D" id="3.30.60.30">
    <property type="match status" value="1"/>
</dbReference>
<dbReference type="Pfam" id="PF00050">
    <property type="entry name" value="Kazal_1"/>
    <property type="match status" value="1"/>
</dbReference>
<dbReference type="SMART" id="SM00280">
    <property type="entry name" value="KAZAL"/>
    <property type="match status" value="1"/>
</dbReference>
<keyword evidence="2" id="KW-0964">Secreted</keyword>
<keyword evidence="6" id="KW-1185">Reference proteome</keyword>
<dbReference type="PANTHER" id="PTHR21312:SF28">
    <property type="entry name" value="OVOINHIBITOR-RELATED"/>
    <property type="match status" value="1"/>
</dbReference>
<sequence>MAVPSQYSKWIKLDTMKFLSILLALCLFLALAISPIRGDLTEKTNSEDKKDFCPCPRNYEPVCGTNRITYPNRCEFDCQSRSAARQGRSLGLLRTGTC</sequence>
<proteinExistence type="predicted"/>
<dbReference type="InterPro" id="IPR002350">
    <property type="entry name" value="Kazal_dom"/>
</dbReference>
<dbReference type="PANTHER" id="PTHR21312">
    <property type="entry name" value="SERINE PROTEASE INHIBITOR"/>
    <property type="match status" value="1"/>
</dbReference>
<dbReference type="PROSITE" id="PS00282">
    <property type="entry name" value="KAZAL_1"/>
    <property type="match status" value="1"/>
</dbReference>
<evidence type="ECO:0000256" key="2">
    <source>
        <dbReference type="ARBA" id="ARBA00022525"/>
    </source>
</evidence>